<organism evidence="2 3">
    <name type="scientific">Micromonospora peucetia</name>
    <dbReference type="NCBI Taxonomy" id="47871"/>
    <lineage>
        <taxon>Bacteria</taxon>
        <taxon>Bacillati</taxon>
        <taxon>Actinomycetota</taxon>
        <taxon>Actinomycetes</taxon>
        <taxon>Micromonosporales</taxon>
        <taxon>Micromonosporaceae</taxon>
        <taxon>Micromonospora</taxon>
    </lineage>
</organism>
<dbReference type="Gene3D" id="1.10.260.40">
    <property type="entry name" value="lambda repressor-like DNA-binding domains"/>
    <property type="match status" value="1"/>
</dbReference>
<evidence type="ECO:0000313" key="3">
    <source>
        <dbReference type="Proteomes" id="UP000199343"/>
    </source>
</evidence>
<dbReference type="InterPro" id="IPR043917">
    <property type="entry name" value="DUF5753"/>
</dbReference>
<dbReference type="OrthoDB" id="3458445at2"/>
<feature type="domain" description="HTH cro/C1-type" evidence="1">
    <location>
        <begin position="18"/>
        <end position="71"/>
    </location>
</feature>
<dbReference type="InterPro" id="IPR010982">
    <property type="entry name" value="Lambda_DNA-bd_dom_sf"/>
</dbReference>
<dbReference type="AlphaFoldDB" id="A0A1C6W430"/>
<dbReference type="SMART" id="SM00530">
    <property type="entry name" value="HTH_XRE"/>
    <property type="match status" value="1"/>
</dbReference>
<dbReference type="Pfam" id="PF19054">
    <property type="entry name" value="DUF5753"/>
    <property type="match status" value="1"/>
</dbReference>
<dbReference type="RefSeq" id="WP_091631087.1">
    <property type="nucleotide sequence ID" value="NZ_FMIC01000002.1"/>
</dbReference>
<name>A0A1C6W430_9ACTN</name>
<dbReference type="GO" id="GO:0003677">
    <property type="term" value="F:DNA binding"/>
    <property type="evidence" value="ECO:0007669"/>
    <property type="project" value="InterPro"/>
</dbReference>
<dbReference type="EMBL" id="FMIC01000002">
    <property type="protein sequence ID" value="SCL72940.1"/>
    <property type="molecule type" value="Genomic_DNA"/>
</dbReference>
<dbReference type="PROSITE" id="PS50943">
    <property type="entry name" value="HTH_CROC1"/>
    <property type="match status" value="1"/>
</dbReference>
<proteinExistence type="predicted"/>
<protein>
    <submittedName>
        <fullName evidence="2">Helix-turn-helix domain-containing protein</fullName>
    </submittedName>
</protein>
<dbReference type="InterPro" id="IPR001387">
    <property type="entry name" value="Cro/C1-type_HTH"/>
</dbReference>
<evidence type="ECO:0000313" key="2">
    <source>
        <dbReference type="EMBL" id="SCL72940.1"/>
    </source>
</evidence>
<accession>A0A1C6W430</accession>
<dbReference type="Pfam" id="PF13560">
    <property type="entry name" value="HTH_31"/>
    <property type="match status" value="1"/>
</dbReference>
<gene>
    <name evidence="2" type="ORF">GA0070608_5261</name>
</gene>
<dbReference type="CDD" id="cd00093">
    <property type="entry name" value="HTH_XRE"/>
    <property type="match status" value="1"/>
</dbReference>
<dbReference type="STRING" id="47871.GA0070608_5261"/>
<reference evidence="2 3" key="1">
    <citation type="submission" date="2016-06" db="EMBL/GenBank/DDBJ databases">
        <authorList>
            <person name="Kjaerup R.B."/>
            <person name="Dalgaard T.S."/>
            <person name="Juul-Madsen H.R."/>
        </authorList>
    </citation>
    <scope>NUCLEOTIDE SEQUENCE [LARGE SCALE GENOMIC DNA]</scope>
    <source>
        <strain evidence="2 3">DSM 43363</strain>
    </source>
</reference>
<dbReference type="Proteomes" id="UP000199343">
    <property type="component" value="Unassembled WGS sequence"/>
</dbReference>
<evidence type="ECO:0000259" key="1">
    <source>
        <dbReference type="PROSITE" id="PS50943"/>
    </source>
</evidence>
<sequence length="305" mass="33273">MAEDPGSTVPRRQLGRALRELRNEAGMTLDGVAGALRCNRQKVQRIEGGIGAVGKADVQAMCKLYGAASELAGALIGLARQTKEKGWWHAYGVAVPDWFDLHGGLESAACRLREYHGMLVPALLQTRAYASAVCLHRPGVTADERDRLVEARVQRQSLLRLRLPPLPRFEVVLSEAVLLRVVGDAATMTDQLRHLLDAGRLPHVSIRVLPLAAGLHVGAGAGAFVLLDFSVGNRVEPEPPVVYSESLTGALYLDRPWELAAYEKIWTSLDALALDEEESRRLIIKVSEEAYVLAADDGCRVSDSW</sequence>
<dbReference type="SUPFAM" id="SSF47413">
    <property type="entry name" value="lambda repressor-like DNA-binding domains"/>
    <property type="match status" value="1"/>
</dbReference>